<protein>
    <submittedName>
        <fullName evidence="2">Uncharacterized protein</fullName>
    </submittedName>
</protein>
<feature type="transmembrane region" description="Helical" evidence="1">
    <location>
        <begin position="17"/>
        <end position="36"/>
    </location>
</feature>
<keyword evidence="1" id="KW-1133">Transmembrane helix</keyword>
<name>A0A7J2TIC5_ARCFL</name>
<keyword evidence="1" id="KW-0472">Membrane</keyword>
<gene>
    <name evidence="2" type="ORF">ENP88_02965</name>
</gene>
<proteinExistence type="predicted"/>
<reference evidence="2" key="1">
    <citation type="journal article" date="2020" name="mSystems">
        <title>Genome- and Community-Level Interaction Insights into Carbon Utilization and Element Cycling Functions of Hydrothermarchaeota in Hydrothermal Sediment.</title>
        <authorList>
            <person name="Zhou Z."/>
            <person name="Liu Y."/>
            <person name="Xu W."/>
            <person name="Pan J."/>
            <person name="Luo Z.H."/>
            <person name="Li M."/>
        </authorList>
    </citation>
    <scope>NUCLEOTIDE SEQUENCE [LARGE SCALE GENOMIC DNA]</scope>
    <source>
        <strain evidence="2">SpSt-26</strain>
    </source>
</reference>
<keyword evidence="1" id="KW-0812">Transmembrane</keyword>
<evidence type="ECO:0000313" key="2">
    <source>
        <dbReference type="EMBL" id="HEH35118.1"/>
    </source>
</evidence>
<organism evidence="2">
    <name type="scientific">Archaeoglobus fulgidus</name>
    <dbReference type="NCBI Taxonomy" id="2234"/>
    <lineage>
        <taxon>Archaea</taxon>
        <taxon>Methanobacteriati</taxon>
        <taxon>Methanobacteriota</taxon>
        <taxon>Archaeoglobi</taxon>
        <taxon>Archaeoglobales</taxon>
        <taxon>Archaeoglobaceae</taxon>
        <taxon>Archaeoglobus</taxon>
    </lineage>
</organism>
<comment type="caution">
    <text evidence="2">The sequence shown here is derived from an EMBL/GenBank/DDBJ whole genome shotgun (WGS) entry which is preliminary data.</text>
</comment>
<evidence type="ECO:0000256" key="1">
    <source>
        <dbReference type="SAM" id="Phobius"/>
    </source>
</evidence>
<feature type="transmembrane region" description="Helical" evidence="1">
    <location>
        <begin position="42"/>
        <end position="62"/>
    </location>
</feature>
<dbReference type="AlphaFoldDB" id="A0A7J2TIC5"/>
<dbReference type="EMBL" id="DSLA01000046">
    <property type="protein sequence ID" value="HEH35118.1"/>
    <property type="molecule type" value="Genomic_DNA"/>
</dbReference>
<accession>A0A7J2TIC5</accession>
<sequence>MIWSYRAIKNPAARKKWLSFIATLFIVFFSYGIYRVLMGENWVRIALLLALFSLFIFLYALITLGKPRYYSIDDDFIIYKPFKTRLSDIDDYSVDENAMTIKLKKKGILGVRTLYFEKNEDLREAERILKKKLKR</sequence>